<evidence type="ECO:0000313" key="1">
    <source>
        <dbReference type="EMBL" id="KAJ1356274.1"/>
    </source>
</evidence>
<accession>A0AAD5QNY0</accession>
<evidence type="ECO:0000313" key="2">
    <source>
        <dbReference type="Proteomes" id="UP001196413"/>
    </source>
</evidence>
<keyword evidence="2" id="KW-1185">Reference proteome</keyword>
<protein>
    <submittedName>
        <fullName evidence="1">Uncharacterized protein</fullName>
    </submittedName>
</protein>
<comment type="caution">
    <text evidence="1">The sequence shown here is derived from an EMBL/GenBank/DDBJ whole genome shotgun (WGS) entry which is preliminary data.</text>
</comment>
<sequence>MIEKDGDVVKAFVGLMFWCVQSSNTPKPALFEWTVDNHETYKLIMVIWSREMWQSVVNRVLRMITPGPFGMHFATGVATVI</sequence>
<name>A0AAD5QNY0_PARTN</name>
<dbReference type="EMBL" id="JAHQIW010002767">
    <property type="protein sequence ID" value="KAJ1356274.1"/>
    <property type="molecule type" value="Genomic_DNA"/>
</dbReference>
<dbReference type="Proteomes" id="UP001196413">
    <property type="component" value="Unassembled WGS sequence"/>
</dbReference>
<reference evidence="1" key="1">
    <citation type="submission" date="2021-06" db="EMBL/GenBank/DDBJ databases">
        <title>Parelaphostrongylus tenuis whole genome reference sequence.</title>
        <authorList>
            <person name="Garwood T.J."/>
            <person name="Larsen P.A."/>
            <person name="Fountain-Jones N.M."/>
            <person name="Garbe J.R."/>
            <person name="Macchietto M.G."/>
            <person name="Kania S.A."/>
            <person name="Gerhold R.W."/>
            <person name="Richards J.E."/>
            <person name="Wolf T.M."/>
        </authorList>
    </citation>
    <scope>NUCLEOTIDE SEQUENCE</scope>
    <source>
        <strain evidence="1">MNPRO001-30</strain>
        <tissue evidence="1">Meninges</tissue>
    </source>
</reference>
<dbReference type="AlphaFoldDB" id="A0AAD5QNY0"/>
<gene>
    <name evidence="1" type="ORF">KIN20_013954</name>
</gene>
<proteinExistence type="predicted"/>
<organism evidence="1 2">
    <name type="scientific">Parelaphostrongylus tenuis</name>
    <name type="common">Meningeal worm</name>
    <dbReference type="NCBI Taxonomy" id="148309"/>
    <lineage>
        <taxon>Eukaryota</taxon>
        <taxon>Metazoa</taxon>
        <taxon>Ecdysozoa</taxon>
        <taxon>Nematoda</taxon>
        <taxon>Chromadorea</taxon>
        <taxon>Rhabditida</taxon>
        <taxon>Rhabditina</taxon>
        <taxon>Rhabditomorpha</taxon>
        <taxon>Strongyloidea</taxon>
        <taxon>Metastrongylidae</taxon>
        <taxon>Parelaphostrongylus</taxon>
    </lineage>
</organism>